<comment type="caution">
    <text evidence="3">The sequence shown here is derived from an EMBL/GenBank/DDBJ whole genome shotgun (WGS) entry which is preliminary data.</text>
</comment>
<name>A0A9W6ZYQ4_9STRA</name>
<protein>
    <recommendedName>
        <fullName evidence="2">FAD dependent oxidoreductase domain-containing protein</fullName>
    </recommendedName>
</protein>
<dbReference type="PANTHER" id="PTHR42720">
    <property type="entry name" value="GLYCEROL-3-PHOSPHATE DEHYDROGENASE"/>
    <property type="match status" value="1"/>
</dbReference>
<reference evidence="3" key="1">
    <citation type="submission" date="2022-07" db="EMBL/GenBank/DDBJ databases">
        <title>Genome analysis of Parmales, a sister group of diatoms, reveals the evolutionary specialization of diatoms from phago-mixotrophs to photoautotrophs.</title>
        <authorList>
            <person name="Ban H."/>
            <person name="Sato S."/>
            <person name="Yoshikawa S."/>
            <person name="Kazumasa Y."/>
            <person name="Nakamura Y."/>
            <person name="Ichinomiya M."/>
            <person name="Saitoh K."/>
            <person name="Sato N."/>
            <person name="Blanc-Mathieu R."/>
            <person name="Endo H."/>
            <person name="Kuwata A."/>
            <person name="Ogata H."/>
        </authorList>
    </citation>
    <scope>NUCLEOTIDE SEQUENCE</scope>
</reference>
<feature type="domain" description="FAD dependent oxidoreductase" evidence="2">
    <location>
        <begin position="13"/>
        <end position="156"/>
    </location>
</feature>
<dbReference type="SUPFAM" id="SSF51905">
    <property type="entry name" value="FAD/NAD(P)-binding domain"/>
    <property type="match status" value="1"/>
</dbReference>
<evidence type="ECO:0000313" key="3">
    <source>
        <dbReference type="EMBL" id="GMH60871.1"/>
    </source>
</evidence>
<dbReference type="EMBL" id="BRXZ01001053">
    <property type="protein sequence ID" value="GMH60871.1"/>
    <property type="molecule type" value="Genomic_DNA"/>
</dbReference>
<gene>
    <name evidence="3" type="ORF">TrRE_jg3907</name>
</gene>
<dbReference type="AlphaFoldDB" id="A0A9W6ZYQ4"/>
<keyword evidence="4" id="KW-1185">Reference proteome</keyword>
<proteinExistence type="predicted"/>
<feature type="domain" description="FAD dependent oxidoreductase" evidence="2">
    <location>
        <begin position="157"/>
        <end position="316"/>
    </location>
</feature>
<dbReference type="Gene3D" id="3.50.50.60">
    <property type="entry name" value="FAD/NAD(P)-binding domain"/>
    <property type="match status" value="2"/>
</dbReference>
<dbReference type="Gene3D" id="3.30.9.10">
    <property type="entry name" value="D-Amino Acid Oxidase, subunit A, domain 2"/>
    <property type="match status" value="2"/>
</dbReference>
<dbReference type="OrthoDB" id="498204at2759"/>
<organism evidence="3 4">
    <name type="scientific">Triparma retinervis</name>
    <dbReference type="NCBI Taxonomy" id="2557542"/>
    <lineage>
        <taxon>Eukaryota</taxon>
        <taxon>Sar</taxon>
        <taxon>Stramenopiles</taxon>
        <taxon>Ochrophyta</taxon>
        <taxon>Bolidophyceae</taxon>
        <taxon>Parmales</taxon>
        <taxon>Triparmaceae</taxon>
        <taxon>Triparma</taxon>
    </lineage>
</organism>
<sequence length="477" mass="51833">MPPHESPISHHEIVIVGGGVVGLAILKQLTCITKVKNSVLLLEAHQHLCAHASGHNSGIACTGVDAPLFSLERALIRDSISLMRHHNKTFNLPERQAGSLVCDWGDGEGGRLEAILGHSREAGDLGDEILSGSSALELEPNMNKSIRAALHIKNEVITACYVISATGNHGDSTFSLLSSSPSPFSNRPRKGQYAVFGRTDLLSRPLQPVPTGRTKGVFVFSTLYGNVVAGPTAEDVQEREGAATDDGTVEELRETAVRCVPGLEGVPIAGSYAGLRPATTERDYQFHLDARRKFMSVASIRSTGLTASHGIGRHAAGLMTSVFGIEREEGREVKVTPFPDVEKMKEEYIERGDGRVTLPNLGECFVTHPITQIGLSFSFLLQYTYPKARVTVTPASAAAPAEYLSAWRADNPAADRAAYCRFFRLKAFTLDWSLEASSPRPEARSDTIPRGPPRSTTPDWAMFHKPSRPLSTYPRER</sequence>
<evidence type="ECO:0000259" key="2">
    <source>
        <dbReference type="Pfam" id="PF01266"/>
    </source>
</evidence>
<evidence type="ECO:0000313" key="4">
    <source>
        <dbReference type="Proteomes" id="UP001165082"/>
    </source>
</evidence>
<dbReference type="Proteomes" id="UP001165082">
    <property type="component" value="Unassembled WGS sequence"/>
</dbReference>
<feature type="region of interest" description="Disordered" evidence="1">
    <location>
        <begin position="437"/>
        <end position="477"/>
    </location>
</feature>
<dbReference type="Pfam" id="PF01266">
    <property type="entry name" value="DAO"/>
    <property type="match status" value="2"/>
</dbReference>
<dbReference type="SUPFAM" id="SSF54373">
    <property type="entry name" value="FAD-linked reductases, C-terminal domain"/>
    <property type="match status" value="1"/>
</dbReference>
<accession>A0A9W6ZYQ4</accession>
<evidence type="ECO:0000256" key="1">
    <source>
        <dbReference type="SAM" id="MobiDB-lite"/>
    </source>
</evidence>
<dbReference type="InterPro" id="IPR036188">
    <property type="entry name" value="FAD/NAD-bd_sf"/>
</dbReference>
<dbReference type="InterPro" id="IPR006076">
    <property type="entry name" value="FAD-dep_OxRdtase"/>
</dbReference>
<dbReference type="InterPro" id="IPR052745">
    <property type="entry name" value="G3P_Oxidase/Oxidoreductase"/>
</dbReference>
<dbReference type="PANTHER" id="PTHR42720:SF1">
    <property type="entry name" value="GLYCEROL 3-PHOSPHATE OXIDASE"/>
    <property type="match status" value="1"/>
</dbReference>